<proteinExistence type="predicted"/>
<dbReference type="Gene3D" id="1.20.1170.10">
    <property type="match status" value="1"/>
</dbReference>
<reference evidence="3 4" key="1">
    <citation type="submission" date="2019-07" db="EMBL/GenBank/DDBJ databases">
        <title>Finished genome of Venturia effusa.</title>
        <authorList>
            <person name="Young C.A."/>
            <person name="Cox M.P."/>
            <person name="Ganley A.R.D."/>
            <person name="David W.J."/>
        </authorList>
    </citation>
    <scope>NUCLEOTIDE SEQUENCE [LARGE SCALE GENOMIC DNA]</scope>
    <source>
        <strain evidence="4">albino</strain>
    </source>
</reference>
<name>A0A517L1Y0_9PEZI</name>
<evidence type="ECO:0000313" key="4">
    <source>
        <dbReference type="Proteomes" id="UP000316270"/>
    </source>
</evidence>
<feature type="coiled-coil region" evidence="1">
    <location>
        <begin position="112"/>
        <end position="139"/>
    </location>
</feature>
<protein>
    <submittedName>
        <fullName evidence="3">Uncharacterized protein</fullName>
    </submittedName>
</protein>
<evidence type="ECO:0000256" key="2">
    <source>
        <dbReference type="SAM" id="MobiDB-lite"/>
    </source>
</evidence>
<evidence type="ECO:0000256" key="1">
    <source>
        <dbReference type="SAM" id="Coils"/>
    </source>
</evidence>
<evidence type="ECO:0000313" key="3">
    <source>
        <dbReference type="EMBL" id="QDS69641.1"/>
    </source>
</evidence>
<dbReference type="Proteomes" id="UP000316270">
    <property type="component" value="Chromosome 3"/>
</dbReference>
<feature type="compositionally biased region" description="Acidic residues" evidence="2">
    <location>
        <begin position="380"/>
        <end position="395"/>
    </location>
</feature>
<dbReference type="AlphaFoldDB" id="A0A517L1Y0"/>
<feature type="coiled-coil region" evidence="1">
    <location>
        <begin position="190"/>
        <end position="224"/>
    </location>
</feature>
<gene>
    <name evidence="3" type="ORF">FKW77_009126</name>
</gene>
<accession>A0A517L1Y0</accession>
<feature type="region of interest" description="Disordered" evidence="2">
    <location>
        <begin position="368"/>
        <end position="395"/>
    </location>
</feature>
<keyword evidence="4" id="KW-1185">Reference proteome</keyword>
<sequence>MTSAAELLSTLNELQNTFSIQLKECHDVAADSYLRVTSGMEVALKMLSEVVTIVHATYTEDGSLDQQREDILRNMKTSFEDVEQKAMTNLQALGSSHERITAFQNEKLVPLRNQMNVLLEISQREIAEAQNQHSKLENRIFENDDTIQENDRVLNSDALPLVESGIGRAALGIADFFTGNSGDSGLVAQRDRLVQHVNELRETNQRLRREKDEAGTEISRLQAQEAAAKNLVQRVGPFTANVEDMSNKIDNVKAPLIIVKEKATSLAKEATKVAANASTTSTTSYDKSDFAFGIMTLCSTALFDSAIKDEIELIVAELIKAWTSDGVLTMNKRLKAQLDTLQMAITNFNPIPELEQWKQSVDALDYSPRDIVTSERNGEEGSDNGFDDDEDEQEG</sequence>
<dbReference type="EMBL" id="CP042187">
    <property type="protein sequence ID" value="QDS69641.1"/>
    <property type="molecule type" value="Genomic_DNA"/>
</dbReference>
<keyword evidence="1" id="KW-0175">Coiled coil</keyword>
<organism evidence="3 4">
    <name type="scientific">Venturia effusa</name>
    <dbReference type="NCBI Taxonomy" id="50376"/>
    <lineage>
        <taxon>Eukaryota</taxon>
        <taxon>Fungi</taxon>
        <taxon>Dikarya</taxon>
        <taxon>Ascomycota</taxon>
        <taxon>Pezizomycotina</taxon>
        <taxon>Dothideomycetes</taxon>
        <taxon>Pleosporomycetidae</taxon>
        <taxon>Venturiales</taxon>
        <taxon>Venturiaceae</taxon>
        <taxon>Venturia</taxon>
    </lineage>
</organism>
<dbReference type="OrthoDB" id="3597832at2759"/>